<dbReference type="InterPro" id="IPR003619">
    <property type="entry name" value="MAD_homology1_Dwarfin-type"/>
</dbReference>
<feature type="compositionally biased region" description="Low complexity" evidence="10">
    <location>
        <begin position="648"/>
        <end position="663"/>
    </location>
</feature>
<evidence type="ECO:0000256" key="7">
    <source>
        <dbReference type="ARBA" id="ARBA00023163"/>
    </source>
</evidence>
<dbReference type="SUPFAM" id="SSF49879">
    <property type="entry name" value="SMAD/FHA domain"/>
    <property type="match status" value="1"/>
</dbReference>
<evidence type="ECO:0000256" key="4">
    <source>
        <dbReference type="ARBA" id="ARBA00022737"/>
    </source>
</evidence>
<evidence type="ECO:0000256" key="6">
    <source>
        <dbReference type="ARBA" id="ARBA00023015"/>
    </source>
</evidence>
<protein>
    <recommendedName>
        <fullName evidence="9">Mothers against decapentaplegic homolog</fullName>
        <shortName evidence="9">MAD homolog</shortName>
        <shortName evidence="9">Mothers against DPP homolog</shortName>
    </recommendedName>
    <alternativeName>
        <fullName evidence="9">SMAD family member</fullName>
    </alternativeName>
</protein>
<dbReference type="Pfam" id="PF07707">
    <property type="entry name" value="BACK"/>
    <property type="match status" value="1"/>
</dbReference>
<keyword evidence="2" id="KW-0880">Kelch repeat</keyword>
<dbReference type="InterPro" id="IPR001132">
    <property type="entry name" value="SMAD_dom_Dwarfin-type"/>
</dbReference>
<dbReference type="PROSITE" id="PS51075">
    <property type="entry name" value="MH1"/>
    <property type="match status" value="1"/>
</dbReference>
<comment type="similarity">
    <text evidence="1 9">Belongs to the dwarfin/SMAD family.</text>
</comment>
<dbReference type="Gene3D" id="3.90.520.10">
    <property type="entry name" value="SMAD MH1 domain"/>
    <property type="match status" value="1"/>
</dbReference>
<keyword evidence="4" id="KW-0677">Repeat</keyword>
<dbReference type="SMART" id="SM00612">
    <property type="entry name" value="Kelch"/>
    <property type="match status" value="2"/>
</dbReference>
<dbReference type="GO" id="GO:0046872">
    <property type="term" value="F:metal ion binding"/>
    <property type="evidence" value="ECO:0007669"/>
    <property type="project" value="UniProtKB-KW"/>
</dbReference>
<evidence type="ECO:0000256" key="10">
    <source>
        <dbReference type="SAM" id="MobiDB-lite"/>
    </source>
</evidence>
<dbReference type="SMART" id="SM00523">
    <property type="entry name" value="DWA"/>
    <property type="match status" value="1"/>
</dbReference>
<dbReference type="PROSITE" id="PS51076">
    <property type="entry name" value="MH2"/>
    <property type="match status" value="1"/>
</dbReference>
<comment type="subcellular location">
    <subcellularLocation>
        <location evidence="9">Cytoplasm</location>
    </subcellularLocation>
    <subcellularLocation>
        <location evidence="9">Nucleus</location>
    </subcellularLocation>
</comment>
<dbReference type="Gene3D" id="3.30.710.10">
    <property type="entry name" value="Potassium Channel Kv1.1, Chain A"/>
    <property type="match status" value="1"/>
</dbReference>
<keyword evidence="3" id="KW-0479">Metal-binding</keyword>
<evidence type="ECO:0000259" key="12">
    <source>
        <dbReference type="PROSITE" id="PS51076"/>
    </source>
</evidence>
<dbReference type="InParanoid" id="C3ZFF5"/>
<keyword evidence="8 9" id="KW-0539">Nucleus</keyword>
<keyword evidence="6 9" id="KW-0805">Transcription regulation</keyword>
<evidence type="ECO:0000256" key="5">
    <source>
        <dbReference type="ARBA" id="ARBA00022833"/>
    </source>
</evidence>
<dbReference type="GO" id="GO:0006355">
    <property type="term" value="P:regulation of DNA-templated transcription"/>
    <property type="evidence" value="ECO:0007669"/>
    <property type="project" value="InterPro"/>
</dbReference>
<dbReference type="SMART" id="SM00524">
    <property type="entry name" value="DWB"/>
    <property type="match status" value="1"/>
</dbReference>
<dbReference type="Pfam" id="PF00651">
    <property type="entry name" value="BTB"/>
    <property type="match status" value="1"/>
</dbReference>
<dbReference type="InterPro" id="IPR000210">
    <property type="entry name" value="BTB/POZ_dom"/>
</dbReference>
<reference evidence="13" key="1">
    <citation type="journal article" date="2008" name="Nature">
        <title>The amphioxus genome and the evolution of the chordate karyotype.</title>
        <authorList>
            <consortium name="US DOE Joint Genome Institute (JGI-PGF)"/>
            <person name="Putnam N.H."/>
            <person name="Butts T."/>
            <person name="Ferrier D.E.K."/>
            <person name="Furlong R.F."/>
            <person name="Hellsten U."/>
            <person name="Kawashima T."/>
            <person name="Robinson-Rechavi M."/>
            <person name="Shoguchi E."/>
            <person name="Terry A."/>
            <person name="Yu J.-K."/>
            <person name="Benito-Gutierrez E.L."/>
            <person name="Dubchak I."/>
            <person name="Garcia-Fernandez J."/>
            <person name="Gibson-Brown J.J."/>
            <person name="Grigoriev I.V."/>
            <person name="Horton A.C."/>
            <person name="de Jong P.J."/>
            <person name="Jurka J."/>
            <person name="Kapitonov V.V."/>
            <person name="Kohara Y."/>
            <person name="Kuroki Y."/>
            <person name="Lindquist E."/>
            <person name="Lucas S."/>
            <person name="Osoegawa K."/>
            <person name="Pennacchio L.A."/>
            <person name="Salamov A.A."/>
            <person name="Satou Y."/>
            <person name="Sauka-Spengler T."/>
            <person name="Schmutz J."/>
            <person name="Shin-I T."/>
            <person name="Toyoda A."/>
            <person name="Bronner-Fraser M."/>
            <person name="Fujiyama A."/>
            <person name="Holland L.Z."/>
            <person name="Holland P.W.H."/>
            <person name="Satoh N."/>
            <person name="Rokhsar D.S."/>
        </authorList>
    </citation>
    <scope>NUCLEOTIDE SEQUENCE [LARGE SCALE GENOMIC DNA]</scope>
    <source>
        <strain evidence="13">S238N-H82</strain>
        <tissue evidence="13">Testes</tissue>
    </source>
</reference>
<evidence type="ECO:0000256" key="8">
    <source>
        <dbReference type="ARBA" id="ARBA00023242"/>
    </source>
</evidence>
<dbReference type="Pfam" id="PF01344">
    <property type="entry name" value="Kelch_1"/>
    <property type="match status" value="2"/>
</dbReference>
<evidence type="ECO:0000259" key="11">
    <source>
        <dbReference type="PROSITE" id="PS51075"/>
    </source>
</evidence>
<dbReference type="EMBL" id="GG666613">
    <property type="protein sequence ID" value="EEN48709.1"/>
    <property type="molecule type" value="Genomic_DNA"/>
</dbReference>
<dbReference type="SMART" id="SM00875">
    <property type="entry name" value="BACK"/>
    <property type="match status" value="1"/>
</dbReference>
<dbReference type="InterPro" id="IPR011333">
    <property type="entry name" value="SKP1/BTB/POZ_sf"/>
</dbReference>
<dbReference type="Gene3D" id="2.60.200.10">
    <property type="match status" value="1"/>
</dbReference>
<dbReference type="InterPro" id="IPR017855">
    <property type="entry name" value="SMAD-like_dom_sf"/>
</dbReference>
<evidence type="ECO:0000256" key="3">
    <source>
        <dbReference type="ARBA" id="ARBA00022723"/>
    </source>
</evidence>
<dbReference type="eggNOG" id="KOG3701">
    <property type="taxonomic scope" value="Eukaryota"/>
</dbReference>
<evidence type="ECO:0000256" key="1">
    <source>
        <dbReference type="ARBA" id="ARBA00005545"/>
    </source>
</evidence>
<dbReference type="InterPro" id="IPR006652">
    <property type="entry name" value="Kelch_1"/>
</dbReference>
<feature type="domain" description="MH1" evidence="11">
    <location>
        <begin position="469"/>
        <end position="631"/>
    </location>
</feature>
<accession>C3ZFF5</accession>
<proteinExistence type="inferred from homology"/>
<dbReference type="PANTHER" id="PTHR13703">
    <property type="entry name" value="SMAD"/>
    <property type="match status" value="1"/>
</dbReference>
<evidence type="ECO:0000256" key="9">
    <source>
        <dbReference type="RuleBase" id="RU361195"/>
    </source>
</evidence>
<dbReference type="GO" id="GO:0005737">
    <property type="term" value="C:cytoplasm"/>
    <property type="evidence" value="ECO:0007669"/>
    <property type="project" value="UniProtKB-SubCell"/>
</dbReference>
<dbReference type="eggNOG" id="KOG4441">
    <property type="taxonomic scope" value="Eukaryota"/>
</dbReference>
<dbReference type="CDD" id="cd10499">
    <property type="entry name" value="MH2_SMAD_6"/>
    <property type="match status" value="1"/>
</dbReference>
<dbReference type="Pfam" id="PF03166">
    <property type="entry name" value="MH2"/>
    <property type="match status" value="1"/>
</dbReference>
<dbReference type="Pfam" id="PF03165">
    <property type="entry name" value="MH1"/>
    <property type="match status" value="1"/>
</dbReference>
<dbReference type="InterPro" id="IPR011705">
    <property type="entry name" value="BACK"/>
</dbReference>
<name>C3ZFF5_BRAFL</name>
<dbReference type="InterPro" id="IPR008984">
    <property type="entry name" value="SMAD_FHA_dom_sf"/>
</dbReference>
<dbReference type="InterPro" id="IPR036578">
    <property type="entry name" value="SMAD_MH1_sf"/>
</dbReference>
<dbReference type="FunFam" id="2.60.200.10:FF:000004">
    <property type="entry name" value="Mothers against decapentaplegic homolog"/>
    <property type="match status" value="1"/>
</dbReference>
<dbReference type="SUPFAM" id="SSF56366">
    <property type="entry name" value="SMAD MH1 domain"/>
    <property type="match status" value="1"/>
</dbReference>
<dbReference type="FunFam" id="1.25.40.420:FF:000001">
    <property type="entry name" value="Kelch-like family member 12"/>
    <property type="match status" value="1"/>
</dbReference>
<dbReference type="Gene3D" id="2.120.10.80">
    <property type="entry name" value="Kelch-type beta propeller"/>
    <property type="match status" value="1"/>
</dbReference>
<keyword evidence="9" id="KW-0963">Cytoplasm</keyword>
<dbReference type="PANTHER" id="PTHR13703:SF54">
    <property type="entry name" value="MOTHERS AGAINST DECAPENTAPLEGIC HOMOLOG"/>
    <property type="match status" value="1"/>
</dbReference>
<dbReference type="SUPFAM" id="SSF54695">
    <property type="entry name" value="POZ domain"/>
    <property type="match status" value="1"/>
</dbReference>
<organism>
    <name type="scientific">Branchiostoma floridae</name>
    <name type="common">Florida lancelet</name>
    <name type="synonym">Amphioxus</name>
    <dbReference type="NCBI Taxonomy" id="7739"/>
    <lineage>
        <taxon>Eukaryota</taxon>
        <taxon>Metazoa</taxon>
        <taxon>Chordata</taxon>
        <taxon>Cephalochordata</taxon>
        <taxon>Leptocardii</taxon>
        <taxon>Amphioxiformes</taxon>
        <taxon>Branchiostomatidae</taxon>
        <taxon>Branchiostoma</taxon>
    </lineage>
</organism>
<dbReference type="SUPFAM" id="SSF117281">
    <property type="entry name" value="Kelch motif"/>
    <property type="match status" value="1"/>
</dbReference>
<feature type="region of interest" description="Disordered" evidence="10">
    <location>
        <begin position="648"/>
        <end position="678"/>
    </location>
</feature>
<dbReference type="InterPro" id="IPR015915">
    <property type="entry name" value="Kelch-typ_b-propeller"/>
</dbReference>
<gene>
    <name evidence="13" type="ORF">BRAFLDRAFT_67137</name>
</gene>
<keyword evidence="7 9" id="KW-0804">Transcription</keyword>
<feature type="domain" description="MH2" evidence="12">
    <location>
        <begin position="687"/>
        <end position="854"/>
    </location>
</feature>
<evidence type="ECO:0000256" key="2">
    <source>
        <dbReference type="ARBA" id="ARBA00022441"/>
    </source>
</evidence>
<keyword evidence="5" id="KW-0862">Zinc</keyword>
<dbReference type="InterPro" id="IPR013790">
    <property type="entry name" value="Dwarfin"/>
</dbReference>
<dbReference type="AlphaFoldDB" id="C3ZFF5"/>
<dbReference type="STRING" id="7739.C3ZFF5"/>
<sequence length="854" mass="95423">MFCNGHRESKEHKVTIREASANIVQLLVDYAYTSKVTITEDNAVDLLEGASFFQFEPVRDACTKFLCDTLCVTNCLERLNVGNMLMNHHLESTALSYVMKEFSAASQTPDFLDLTKELLTTLISSNDLDAPEETVFMAVMKWINHDTRKRKKKMRELMELVRFPWMDKMYFIQKVQSDKILSRCCHKLAVLQGKVYAIGGRISLSPRRVTAAVEVYDRSLNKWAEGVPLPQPRFYHAAAVLDGNIYVIGGRDADFISTSTVYRISPGDSQWYSARDIPKKGSNINASALNGSIYVAGLYSKVLCYRPQEDLWTVVANTGALPGCGSLRTVYQRVSTRFKGFFFTNNNATFKDGIHKSDSNPTSQDFGTHRCLRKLSVRVCRCPVDWSSRSRARAELVRGTLRRQSASRPLPGWAPTVEAVVLLLRLGRCGGSLRFGFAVWPQSCLGCPYACCSGCCGPPDRMFRSRRSGLVRRLWRARVARRSGGDGEGEDESSGSGSEVGGGSTCQASDSAHSCGQGKPEDDPELKSVTFSVLKRLKERQLELLVQTVESRGGLESGCVHFPRPDVRIGRRTVAPHVLTCLLWRWTDLQHPHQLKTLMCCQSYGQQDGDCGPTVCCNPYHYTRLCGPESPPPPYSRFPLDRLRSLSPEESVSSSTETGASPSLYPPPPSTSDLSDLPGQSRKRLHWCSIAYWEHRTRVGRLFAVYDASVNIFHELPHGDGFCLGLLSSSESHSENVVRTRKKIGYGLTLSKEPDGVWAYNRSSHAIFVNSPTLDIPNSRTLIVRKIPPGFSIKIFDYGRSEMLQRTSNPDLLDGPYDPNSVRISFAKGWGPSYSRQFITSCPCWVEVLLNINR</sequence>
<feature type="compositionally biased region" description="Polar residues" evidence="10">
    <location>
        <begin position="505"/>
        <end position="514"/>
    </location>
</feature>
<feature type="region of interest" description="Disordered" evidence="10">
    <location>
        <begin position="482"/>
        <end position="525"/>
    </location>
</feature>
<dbReference type="GO" id="GO:0005634">
    <property type="term" value="C:nucleus"/>
    <property type="evidence" value="ECO:0007669"/>
    <property type="project" value="UniProtKB-SubCell"/>
</dbReference>
<dbReference type="CDD" id="cd10493">
    <property type="entry name" value="MH1_SMAD_6"/>
    <property type="match status" value="1"/>
</dbReference>
<dbReference type="InterPro" id="IPR013019">
    <property type="entry name" value="MAD_homology_MH1"/>
</dbReference>
<dbReference type="GO" id="GO:0005667">
    <property type="term" value="C:transcription regulator complex"/>
    <property type="evidence" value="ECO:0007669"/>
    <property type="project" value="InterPro"/>
</dbReference>
<evidence type="ECO:0000313" key="13">
    <source>
        <dbReference type="EMBL" id="EEN48709.1"/>
    </source>
</evidence>
<dbReference type="Gene3D" id="1.25.40.420">
    <property type="match status" value="1"/>
</dbReference>